<protein>
    <submittedName>
        <fullName evidence="1">Uncharacterized protein</fullName>
    </submittedName>
</protein>
<dbReference type="RefSeq" id="WP_203896997.1">
    <property type="nucleotide sequence ID" value="NZ_BOPF01000002.1"/>
</dbReference>
<organism evidence="1 2">
    <name type="scientific">Virgisporangium aliadipatigenens</name>
    <dbReference type="NCBI Taxonomy" id="741659"/>
    <lineage>
        <taxon>Bacteria</taxon>
        <taxon>Bacillati</taxon>
        <taxon>Actinomycetota</taxon>
        <taxon>Actinomycetes</taxon>
        <taxon>Micromonosporales</taxon>
        <taxon>Micromonosporaceae</taxon>
        <taxon>Virgisporangium</taxon>
    </lineage>
</organism>
<reference evidence="1" key="1">
    <citation type="submission" date="2021-01" db="EMBL/GenBank/DDBJ databases">
        <title>Whole genome shotgun sequence of Virgisporangium aliadipatigenens NBRC 105644.</title>
        <authorList>
            <person name="Komaki H."/>
            <person name="Tamura T."/>
        </authorList>
    </citation>
    <scope>NUCLEOTIDE SEQUENCE</scope>
    <source>
        <strain evidence="1">NBRC 105644</strain>
    </source>
</reference>
<dbReference type="Proteomes" id="UP000619260">
    <property type="component" value="Unassembled WGS sequence"/>
</dbReference>
<keyword evidence="2" id="KW-1185">Reference proteome</keyword>
<name>A0A8J3YG65_9ACTN</name>
<evidence type="ECO:0000313" key="1">
    <source>
        <dbReference type="EMBL" id="GIJ43410.1"/>
    </source>
</evidence>
<accession>A0A8J3YG65</accession>
<dbReference type="AlphaFoldDB" id="A0A8J3YG65"/>
<proteinExistence type="predicted"/>
<evidence type="ECO:0000313" key="2">
    <source>
        <dbReference type="Proteomes" id="UP000619260"/>
    </source>
</evidence>
<comment type="caution">
    <text evidence="1">The sequence shown here is derived from an EMBL/GenBank/DDBJ whole genome shotgun (WGS) entry which is preliminary data.</text>
</comment>
<gene>
    <name evidence="1" type="ORF">Val02_02960</name>
</gene>
<dbReference type="EMBL" id="BOPF01000002">
    <property type="protein sequence ID" value="GIJ43410.1"/>
    <property type="molecule type" value="Genomic_DNA"/>
</dbReference>
<sequence length="720" mass="78555">MQIAVANHSTEENGFVRAVLRAVNRQIEEDFRPHWSLSGRLRLGGSSGDGVLYLLDDVEGPRVDEVLGLHAAQPPGVPCAFVFTRVAAELGEPWSVTASREALRMLSNRAVERFVSGPDPRNADDPQAFVLYRFEVCDAVQAESYEIDGIPVSNFLTPAYFTKTGGGNDFLGRAPAAFGLRPGGYATYLDPTNGTWETAFADSLAKDRYELRRRTRPERRGDAAPAVLLDLPAGTTDFPLQRPAWTAYLRSQFQAELLYVRAQYRPFDSYDPRLPVHFTDPSDGVPAHARAHSTTWSGFPLVLRSAARDRTGGGPGADGIAYESARRLGVQRFETADGSPVPLKYREQDEYLEWRAETDADGRLIRITFVCEPPDAWSCYADGYPAPYFALPAARGPREAHPGALDRVVALYKELVDERVTAADLVFAHDVHLGGELRFRAGDYNPWNRWNITDGIMHLSHPANTVGQAAQVVGDGSVIRADADGKPLQGARSLLAAGAFGTVNRSSDPAIGAAANELARAGYHVTMADPVGVYISHVEDGGWTKPDGSPVPPEYWRVLRVGAGVPGMPGSARTLRAVYEVPAGETCRVRADDGSERPMTLSDIRIGGRPLADAGQVADAVRMTLTLVAWPMAEEPPRAVGAQPGSRYFTDDRREILRADFVNYPEVAPAANDGEHDAFPEVSRSKDRRAKRLLELGARAGITGPRDWRTMWPDGTEPNS</sequence>